<feature type="transmembrane region" description="Helical" evidence="1">
    <location>
        <begin position="111"/>
        <end position="130"/>
    </location>
</feature>
<keyword evidence="1" id="KW-0472">Membrane</keyword>
<name>A0A1M4EJY5_9ACTN</name>
<reference evidence="2" key="1">
    <citation type="submission" date="2016-04" db="EMBL/GenBank/DDBJ databases">
        <authorList>
            <person name="Evans L.H."/>
            <person name="Alamgir A."/>
            <person name="Owens N."/>
            <person name="Weber N.D."/>
            <person name="Virtaneva K."/>
            <person name="Barbian K."/>
            <person name="Babar A."/>
            <person name="Rosenke K."/>
        </authorList>
    </citation>
    <scope>NUCLEOTIDE SEQUENCE</scope>
    <source>
        <strain evidence="2">Nono1</strain>
    </source>
</reference>
<sequence>MTGLERGFRRLLAAYPKEHRARHEEEMVAVLLASAEPGRRRPSLGDAYDVLRGGLAIRLRHAAAGRSQLYWRDALDIAALLAPLALFVIRIEGAAGYGEWVFRGEFNQNGLRLMGEAAVQALPYGLVVLFAWLNRRWAAIAFAAGYSVLSGWSTYRVEYEFAMWNAEGVLIKADPIDVSDIGMSMLPAGVCAVMLALAPSPGPGSVGTPRLLRWTAALVGLPVLGAMSFRWMGLPVAVAVVVVAGVVAWRSPVGRRVAVVLVPVAAMIGVGVLWQHDLPILVLLATLSAGVLGVVGVLARAGSVPPPAAGAEAEAEAGAGR</sequence>
<evidence type="ECO:0000256" key="1">
    <source>
        <dbReference type="SAM" id="Phobius"/>
    </source>
</evidence>
<feature type="transmembrane region" description="Helical" evidence="1">
    <location>
        <begin position="280"/>
        <end position="299"/>
    </location>
</feature>
<organism evidence="2">
    <name type="scientific">Nonomuraea gerenzanensis</name>
    <dbReference type="NCBI Taxonomy" id="93944"/>
    <lineage>
        <taxon>Bacteria</taxon>
        <taxon>Bacillati</taxon>
        <taxon>Actinomycetota</taxon>
        <taxon>Actinomycetes</taxon>
        <taxon>Streptosporangiales</taxon>
        <taxon>Streptosporangiaceae</taxon>
        <taxon>Nonomuraea</taxon>
    </lineage>
</organism>
<protein>
    <submittedName>
        <fullName evidence="2">Uncharacterized protein</fullName>
    </submittedName>
</protein>
<keyword evidence="1" id="KW-1133">Transmembrane helix</keyword>
<dbReference type="EMBL" id="LT559118">
    <property type="protein sequence ID" value="SBO99191.1"/>
    <property type="molecule type" value="Genomic_DNA"/>
</dbReference>
<feature type="transmembrane region" description="Helical" evidence="1">
    <location>
        <begin position="233"/>
        <end position="250"/>
    </location>
</feature>
<dbReference type="RefSeq" id="WP_225267892.1">
    <property type="nucleotide sequence ID" value="NZ_CP084058.1"/>
</dbReference>
<feature type="transmembrane region" description="Helical" evidence="1">
    <location>
        <begin position="74"/>
        <end position="91"/>
    </location>
</feature>
<gene>
    <name evidence="2" type="ORF">BN4615_P8707</name>
</gene>
<accession>A0A1M4EJY5</accession>
<dbReference type="AlphaFoldDB" id="A0A1M4EJY5"/>
<evidence type="ECO:0000313" key="2">
    <source>
        <dbReference type="EMBL" id="SBO99191.1"/>
    </source>
</evidence>
<proteinExistence type="predicted"/>
<feature type="transmembrane region" description="Helical" evidence="1">
    <location>
        <begin position="257"/>
        <end position="274"/>
    </location>
</feature>
<keyword evidence="1" id="KW-0812">Transmembrane</keyword>
<feature type="transmembrane region" description="Helical" evidence="1">
    <location>
        <begin position="137"/>
        <end position="155"/>
    </location>
</feature>